<dbReference type="PANTHER" id="PTHR22946">
    <property type="entry name" value="DIENELACTONE HYDROLASE DOMAIN-CONTAINING PROTEIN-RELATED"/>
    <property type="match status" value="1"/>
</dbReference>
<dbReference type="STRING" id="930152.SAMN05216565_11252"/>
<evidence type="ECO:0000259" key="2">
    <source>
        <dbReference type="Pfam" id="PF12146"/>
    </source>
</evidence>
<keyword evidence="1" id="KW-0378">Hydrolase</keyword>
<feature type="domain" description="Serine aminopeptidase S33" evidence="2">
    <location>
        <begin position="33"/>
        <end position="158"/>
    </location>
</feature>
<dbReference type="AlphaFoldDB" id="A0A1H0WLZ0"/>
<dbReference type="InterPro" id="IPR050261">
    <property type="entry name" value="FrsA_esterase"/>
</dbReference>
<dbReference type="EMBL" id="FNJU01000012">
    <property type="protein sequence ID" value="SDP91648.1"/>
    <property type="molecule type" value="Genomic_DNA"/>
</dbReference>
<dbReference type="InterPro" id="IPR029058">
    <property type="entry name" value="AB_hydrolase_fold"/>
</dbReference>
<dbReference type="Proteomes" id="UP000199159">
    <property type="component" value="Unassembled WGS sequence"/>
</dbReference>
<evidence type="ECO:0000256" key="1">
    <source>
        <dbReference type="ARBA" id="ARBA00022801"/>
    </source>
</evidence>
<proteinExistence type="predicted"/>
<dbReference type="RefSeq" id="WP_175490380.1">
    <property type="nucleotide sequence ID" value="NZ_FNJU01000012.1"/>
</dbReference>
<reference evidence="4" key="1">
    <citation type="submission" date="2016-10" db="EMBL/GenBank/DDBJ databases">
        <authorList>
            <person name="Varghese N."/>
            <person name="Submissions S."/>
        </authorList>
    </citation>
    <scope>NUCLEOTIDE SEQUENCE [LARGE SCALE GENOMIC DNA]</scope>
    <source>
        <strain evidence="4">IBRC-M10078</strain>
    </source>
</reference>
<dbReference type="PANTHER" id="PTHR22946:SF9">
    <property type="entry name" value="POLYKETIDE TRANSFERASE AF380"/>
    <property type="match status" value="1"/>
</dbReference>
<sequence>MSECIKEVVKIKHHGREIYGVSYMPNNGEKCPFVIFSHGFNGTNEDFAKNSEYLVANGVGAYCFDFCGGSVNSKSDLSTAEMSIFTEKEDLSAVINTIKDWNNVDQDNIFLFGGSQGGLVTALAAEEYIDEIKGILLLFPAFCIPDNWTERFPTLDSIPDTAEIWGVTLGRVFVESIHGYNVFDHIGKYHKNVLIFHGDQDEIVPLEDGERATKLYPHARLEVFPGEGHGFSEEGNKKVMEMTYEFVKANALDS</sequence>
<dbReference type="SUPFAM" id="SSF53474">
    <property type="entry name" value="alpha/beta-Hydrolases"/>
    <property type="match status" value="1"/>
</dbReference>
<evidence type="ECO:0000313" key="3">
    <source>
        <dbReference type="EMBL" id="SDP91648.1"/>
    </source>
</evidence>
<keyword evidence="4" id="KW-1185">Reference proteome</keyword>
<protein>
    <recommendedName>
        <fullName evidence="2">Serine aminopeptidase S33 domain-containing protein</fullName>
    </recommendedName>
</protein>
<gene>
    <name evidence="3" type="ORF">SAMN05216565_11252</name>
</gene>
<dbReference type="Pfam" id="PF12146">
    <property type="entry name" value="Hydrolase_4"/>
    <property type="match status" value="1"/>
</dbReference>
<evidence type="ECO:0000313" key="4">
    <source>
        <dbReference type="Proteomes" id="UP000199159"/>
    </source>
</evidence>
<dbReference type="InterPro" id="IPR022742">
    <property type="entry name" value="Hydrolase_4"/>
</dbReference>
<dbReference type="GO" id="GO:0052689">
    <property type="term" value="F:carboxylic ester hydrolase activity"/>
    <property type="evidence" value="ECO:0007669"/>
    <property type="project" value="UniProtKB-ARBA"/>
</dbReference>
<accession>A0A1H0WLZ0</accession>
<organism evidence="3 4">
    <name type="scientific">Litchfieldia salsa</name>
    <dbReference type="NCBI Taxonomy" id="930152"/>
    <lineage>
        <taxon>Bacteria</taxon>
        <taxon>Bacillati</taxon>
        <taxon>Bacillota</taxon>
        <taxon>Bacilli</taxon>
        <taxon>Bacillales</taxon>
        <taxon>Bacillaceae</taxon>
        <taxon>Litchfieldia</taxon>
    </lineage>
</organism>
<name>A0A1H0WLZ0_9BACI</name>
<dbReference type="Gene3D" id="3.40.50.1820">
    <property type="entry name" value="alpha/beta hydrolase"/>
    <property type="match status" value="1"/>
</dbReference>